<protein>
    <recommendedName>
        <fullName evidence="2">DUF6534 domain-containing protein</fullName>
    </recommendedName>
</protein>
<proteinExistence type="predicted"/>
<feature type="transmembrane region" description="Helical" evidence="1">
    <location>
        <begin position="20"/>
        <end position="45"/>
    </location>
</feature>
<comment type="caution">
    <text evidence="3">The sequence shown here is derived from an EMBL/GenBank/DDBJ whole genome shotgun (WGS) entry which is preliminary data.</text>
</comment>
<organism evidence="3 4">
    <name type="scientific">Paramarasmius palmivorus</name>
    <dbReference type="NCBI Taxonomy" id="297713"/>
    <lineage>
        <taxon>Eukaryota</taxon>
        <taxon>Fungi</taxon>
        <taxon>Dikarya</taxon>
        <taxon>Basidiomycota</taxon>
        <taxon>Agaricomycotina</taxon>
        <taxon>Agaricomycetes</taxon>
        <taxon>Agaricomycetidae</taxon>
        <taxon>Agaricales</taxon>
        <taxon>Marasmiineae</taxon>
        <taxon>Marasmiaceae</taxon>
        <taxon>Paramarasmius</taxon>
    </lineage>
</organism>
<evidence type="ECO:0000259" key="2">
    <source>
        <dbReference type="Pfam" id="PF20152"/>
    </source>
</evidence>
<keyword evidence="1" id="KW-0812">Transmembrane</keyword>
<name>A0AAW0B3Q8_9AGAR</name>
<keyword evidence="4" id="KW-1185">Reference proteome</keyword>
<evidence type="ECO:0000256" key="1">
    <source>
        <dbReference type="SAM" id="Phobius"/>
    </source>
</evidence>
<dbReference type="AlphaFoldDB" id="A0AAW0B3Q8"/>
<sequence length="183" mass="20156">MYIVQAATCRRIWALGNNQFLKGLACVITFVAFAQGTSAIVAGFIGSPNTTQQTLLRLHPAFQHTAENNNIKIWSSGSFVADVLITGSMFWILHTAKANSSFAQSDVFINRLILNTVQTGALTVVAATVDLALFTKDGVVLTVTVNPYSAYIFGKLQIYQQFDGDAQRTEIDKFWQSDWLIGR</sequence>
<evidence type="ECO:0000313" key="4">
    <source>
        <dbReference type="Proteomes" id="UP001383192"/>
    </source>
</evidence>
<accession>A0AAW0B3Q8</accession>
<dbReference type="PANTHER" id="PTHR40465">
    <property type="entry name" value="CHROMOSOME 1, WHOLE GENOME SHOTGUN SEQUENCE"/>
    <property type="match status" value="1"/>
</dbReference>
<gene>
    <name evidence="3" type="ORF">VNI00_017687</name>
</gene>
<keyword evidence="1" id="KW-0472">Membrane</keyword>
<reference evidence="3 4" key="1">
    <citation type="submission" date="2024-01" db="EMBL/GenBank/DDBJ databases">
        <title>A draft genome for a cacao thread blight-causing isolate of Paramarasmius palmivorus.</title>
        <authorList>
            <person name="Baruah I.K."/>
            <person name="Bukari Y."/>
            <person name="Amoako-Attah I."/>
            <person name="Meinhardt L.W."/>
            <person name="Bailey B.A."/>
            <person name="Cohen S.P."/>
        </authorList>
    </citation>
    <scope>NUCLEOTIDE SEQUENCE [LARGE SCALE GENOMIC DNA]</scope>
    <source>
        <strain evidence="3 4">GH-12</strain>
    </source>
</reference>
<dbReference type="PANTHER" id="PTHR40465:SF1">
    <property type="entry name" value="DUF6534 DOMAIN-CONTAINING PROTEIN"/>
    <property type="match status" value="1"/>
</dbReference>
<dbReference type="Pfam" id="PF20152">
    <property type="entry name" value="DUF6534"/>
    <property type="match status" value="1"/>
</dbReference>
<feature type="domain" description="DUF6534" evidence="2">
    <location>
        <begin position="78"/>
        <end position="149"/>
    </location>
</feature>
<dbReference type="EMBL" id="JAYKXP010000184">
    <property type="protein sequence ID" value="KAK7020649.1"/>
    <property type="molecule type" value="Genomic_DNA"/>
</dbReference>
<keyword evidence="1" id="KW-1133">Transmembrane helix</keyword>
<evidence type="ECO:0000313" key="3">
    <source>
        <dbReference type="EMBL" id="KAK7020649.1"/>
    </source>
</evidence>
<dbReference type="InterPro" id="IPR045339">
    <property type="entry name" value="DUF6534"/>
</dbReference>
<feature type="transmembrane region" description="Helical" evidence="1">
    <location>
        <begin position="73"/>
        <end position="93"/>
    </location>
</feature>
<dbReference type="Proteomes" id="UP001383192">
    <property type="component" value="Unassembled WGS sequence"/>
</dbReference>